<dbReference type="AlphaFoldDB" id="A0AAD6G2D4"/>
<evidence type="ECO:0000259" key="7">
    <source>
        <dbReference type="Pfam" id="PF20684"/>
    </source>
</evidence>
<protein>
    <recommendedName>
        <fullName evidence="7">Rhodopsin domain-containing protein</fullName>
    </recommendedName>
</protein>
<accession>A0AAD6G2D4</accession>
<keyword evidence="4 6" id="KW-0472">Membrane</keyword>
<dbReference type="GO" id="GO:0016020">
    <property type="term" value="C:membrane"/>
    <property type="evidence" value="ECO:0007669"/>
    <property type="project" value="UniProtKB-SubCell"/>
</dbReference>
<dbReference type="PANTHER" id="PTHR33048">
    <property type="entry name" value="PTH11-LIKE INTEGRAL MEMBRANE PROTEIN (AFU_ORTHOLOGUE AFUA_5G11245)"/>
    <property type="match status" value="1"/>
</dbReference>
<dbReference type="Proteomes" id="UP001213681">
    <property type="component" value="Unassembled WGS sequence"/>
</dbReference>
<dbReference type="Pfam" id="PF20684">
    <property type="entry name" value="Fung_rhodopsin"/>
    <property type="match status" value="1"/>
</dbReference>
<reference evidence="8" key="2">
    <citation type="journal article" date="2023" name="IMA Fungus">
        <title>Comparative genomic study of the Penicillium genus elucidates a diverse pangenome and 15 lateral gene transfer events.</title>
        <authorList>
            <person name="Petersen C."/>
            <person name="Sorensen T."/>
            <person name="Nielsen M.R."/>
            <person name="Sondergaard T.E."/>
            <person name="Sorensen J.L."/>
            <person name="Fitzpatrick D.A."/>
            <person name="Frisvad J.C."/>
            <person name="Nielsen K.L."/>
        </authorList>
    </citation>
    <scope>NUCLEOTIDE SEQUENCE</scope>
    <source>
        <strain evidence="8">IBT 16125</strain>
    </source>
</reference>
<dbReference type="InterPro" id="IPR049326">
    <property type="entry name" value="Rhodopsin_dom_fungi"/>
</dbReference>
<feature type="transmembrane region" description="Helical" evidence="6">
    <location>
        <begin position="49"/>
        <end position="72"/>
    </location>
</feature>
<comment type="caution">
    <text evidence="8">The sequence shown here is derived from an EMBL/GenBank/DDBJ whole genome shotgun (WGS) entry which is preliminary data.</text>
</comment>
<feature type="transmembrane region" description="Helical" evidence="6">
    <location>
        <begin position="122"/>
        <end position="145"/>
    </location>
</feature>
<evidence type="ECO:0000313" key="8">
    <source>
        <dbReference type="EMBL" id="KAJ5449455.1"/>
    </source>
</evidence>
<organism evidence="8 9">
    <name type="scientific">Penicillium daleae</name>
    <dbReference type="NCBI Taxonomy" id="63821"/>
    <lineage>
        <taxon>Eukaryota</taxon>
        <taxon>Fungi</taxon>
        <taxon>Dikarya</taxon>
        <taxon>Ascomycota</taxon>
        <taxon>Pezizomycotina</taxon>
        <taxon>Eurotiomycetes</taxon>
        <taxon>Eurotiomycetidae</taxon>
        <taxon>Eurotiales</taxon>
        <taxon>Aspergillaceae</taxon>
        <taxon>Penicillium</taxon>
    </lineage>
</organism>
<dbReference type="EMBL" id="JAPVEA010000006">
    <property type="protein sequence ID" value="KAJ5449455.1"/>
    <property type="molecule type" value="Genomic_DNA"/>
</dbReference>
<feature type="transmembrane region" description="Helical" evidence="6">
    <location>
        <begin position="84"/>
        <end position="102"/>
    </location>
</feature>
<keyword evidence="2 6" id="KW-0812">Transmembrane</keyword>
<dbReference type="InterPro" id="IPR052337">
    <property type="entry name" value="SAT4-like"/>
</dbReference>
<keyword evidence="9" id="KW-1185">Reference proteome</keyword>
<feature type="transmembrane region" description="Helical" evidence="6">
    <location>
        <begin position="12"/>
        <end position="37"/>
    </location>
</feature>
<feature type="domain" description="Rhodopsin" evidence="7">
    <location>
        <begin position="8"/>
        <end position="145"/>
    </location>
</feature>
<evidence type="ECO:0000313" key="9">
    <source>
        <dbReference type="Proteomes" id="UP001213681"/>
    </source>
</evidence>
<proteinExistence type="inferred from homology"/>
<evidence type="ECO:0000256" key="4">
    <source>
        <dbReference type="ARBA" id="ARBA00023136"/>
    </source>
</evidence>
<comment type="similarity">
    <text evidence="5">Belongs to the SAT4 family.</text>
</comment>
<keyword evidence="3 6" id="KW-1133">Transmembrane helix</keyword>
<gene>
    <name evidence="8" type="ORF">N7458_005904</name>
</gene>
<dbReference type="PANTHER" id="PTHR33048:SF129">
    <property type="entry name" value="INTEGRAL MEMBRANE PROTEIN-RELATED"/>
    <property type="match status" value="1"/>
</dbReference>
<dbReference type="RefSeq" id="XP_056764990.1">
    <property type="nucleotide sequence ID" value="XM_056909286.1"/>
</dbReference>
<sequence>MPQFILYLRLSFASITAVYISQTLIIALRCIPLAALWGAVEGKCMGSKIVFISTGALTIACDSLIFLLPVKIVMSLQAKLARKFALLGILCFGVFTSILRMISMIVSVEHEDDATWYFSPVIAWTGAEISAAIIALSLPALRAVFGFLKEHRLKRDQSYSNGPGSIGLNSVSRKKPRIFHGSTPYENTTEIDCARSPSQEGLWDRESDQKIRVTDTVDVKVRG</sequence>
<comment type="subcellular location">
    <subcellularLocation>
        <location evidence="1">Membrane</location>
        <topology evidence="1">Multi-pass membrane protein</topology>
    </subcellularLocation>
</comment>
<evidence type="ECO:0000256" key="2">
    <source>
        <dbReference type="ARBA" id="ARBA00022692"/>
    </source>
</evidence>
<evidence type="ECO:0000256" key="3">
    <source>
        <dbReference type="ARBA" id="ARBA00022989"/>
    </source>
</evidence>
<evidence type="ECO:0000256" key="1">
    <source>
        <dbReference type="ARBA" id="ARBA00004141"/>
    </source>
</evidence>
<reference evidence="8" key="1">
    <citation type="submission" date="2022-12" db="EMBL/GenBank/DDBJ databases">
        <authorList>
            <person name="Petersen C."/>
        </authorList>
    </citation>
    <scope>NUCLEOTIDE SEQUENCE</scope>
    <source>
        <strain evidence="8">IBT 16125</strain>
    </source>
</reference>
<dbReference type="GeneID" id="81599529"/>
<evidence type="ECO:0000256" key="6">
    <source>
        <dbReference type="SAM" id="Phobius"/>
    </source>
</evidence>
<name>A0AAD6G2D4_9EURO</name>
<evidence type="ECO:0000256" key="5">
    <source>
        <dbReference type="ARBA" id="ARBA00038359"/>
    </source>
</evidence>